<organism evidence="1 2">
    <name type="scientific">Candidatus Ordinivivax streblomastigis</name>
    <dbReference type="NCBI Taxonomy" id="2540710"/>
    <lineage>
        <taxon>Bacteria</taxon>
        <taxon>Pseudomonadati</taxon>
        <taxon>Bacteroidota</taxon>
        <taxon>Bacteroidia</taxon>
        <taxon>Bacteroidales</taxon>
        <taxon>Candidatus Ordinivivax</taxon>
    </lineage>
</organism>
<sequence length="758" mass="84933">MATYHYPKYKILIDPDSKKIQGLRIGDVVRRQYFDQPNLIYSLMIVVETGIDVIADKESSYFIGALMEGDEPKTGELLDFVRITNLFDINRGGALYLTASDSDAPFMDVIDGLAIENTLCFPCMGGGKAAVPDSRKYAAMGEEYLTPVYAQSGEDAGRIFRIIKNGIDAQNDKIGFKQTLEKQVKNPQRLVISYKTRASKVMENVPVSFGYTSGEETDGSDTITITTGWSYKLHLITVDYPAQYMRSFSIDLSQYLANENDWAEIADLNIVLQSDISTFANATKARIGKIKGIIDPVFGVLDGYGAYFQNLYATKNVNIAGTLTAGDENGFSSTFYVGKIHKNVILNSIDSAFEDIVTTKVSDNTPVGIGSVWQIGNDAKLILQSPEWRQSHIDKKYCFSLWIKSTENTILSIYQDEHHIENITIDSRDWKRYSVSVVIKESENSGLVIHLKSPVSGIRITAPQMEAGGTPSQYQPTDGTLSYVEDYGAWFSKGGIGGTIQNPLLKLNEDGSISSRDNSFVIKIDGTGHFASGRFKWTKDTITLQDVTIRWEDLDEQAQENLLPKSVSLSGMDIFHYPDELEEVCEPNEIYIYAAEHNFTATVRKWQYLASDSAWKQIAGNNKDFFQLTPEDHYWEERNVLSIKYIAIYEEKEYTDIFTIFKQFDGESAYSIYIGSSSGCVFKNGIVSTFLKATVLKGGLDVTDKIPENNFKWVRTSDNSESDELWNSATHRGKTLEITGEDVYRKAVFNCEVVISIT</sequence>
<dbReference type="EMBL" id="SNRX01000005">
    <property type="protein sequence ID" value="KAA6302876.1"/>
    <property type="molecule type" value="Genomic_DNA"/>
</dbReference>
<name>A0A5M8P3H5_9BACT</name>
<evidence type="ECO:0000313" key="2">
    <source>
        <dbReference type="Proteomes" id="UP000324575"/>
    </source>
</evidence>
<protein>
    <submittedName>
        <fullName evidence="1">Uncharacterized protein</fullName>
    </submittedName>
</protein>
<accession>A0A5M8P3H5</accession>
<gene>
    <name evidence="1" type="ORF">EZS26_001046</name>
</gene>
<reference evidence="1 2" key="1">
    <citation type="submission" date="2019-03" db="EMBL/GenBank/DDBJ databases">
        <title>Single cell metagenomics reveals metabolic interactions within the superorganism composed of flagellate Streblomastix strix and complex community of Bacteroidetes bacteria on its surface.</title>
        <authorList>
            <person name="Treitli S.C."/>
            <person name="Kolisko M."/>
            <person name="Husnik F."/>
            <person name="Keeling P."/>
            <person name="Hampl V."/>
        </authorList>
    </citation>
    <scope>NUCLEOTIDE SEQUENCE [LARGE SCALE GENOMIC DNA]</scope>
    <source>
        <strain evidence="1">St1</strain>
    </source>
</reference>
<dbReference type="AlphaFoldDB" id="A0A5M8P3H5"/>
<comment type="caution">
    <text evidence="1">The sequence shown here is derived from an EMBL/GenBank/DDBJ whole genome shotgun (WGS) entry which is preliminary data.</text>
</comment>
<proteinExistence type="predicted"/>
<dbReference type="Proteomes" id="UP000324575">
    <property type="component" value="Unassembled WGS sequence"/>
</dbReference>
<evidence type="ECO:0000313" key="1">
    <source>
        <dbReference type="EMBL" id="KAA6302876.1"/>
    </source>
</evidence>